<evidence type="ECO:0000256" key="5">
    <source>
        <dbReference type="ARBA" id="ARBA00023274"/>
    </source>
</evidence>
<dbReference type="SUPFAM" id="SSF53137">
    <property type="entry name" value="Translational machinery components"/>
    <property type="match status" value="1"/>
</dbReference>
<dbReference type="EMBL" id="MEVL01000038">
    <property type="protein sequence ID" value="OGC59614.1"/>
    <property type="molecule type" value="Genomic_DNA"/>
</dbReference>
<dbReference type="InterPro" id="IPR057268">
    <property type="entry name" value="Ribosomal_L18"/>
</dbReference>
<dbReference type="Proteomes" id="UP000176967">
    <property type="component" value="Unassembled WGS sequence"/>
</dbReference>
<evidence type="ECO:0000256" key="1">
    <source>
        <dbReference type="ARBA" id="ARBA00007116"/>
    </source>
</evidence>
<protein>
    <recommendedName>
        <fullName evidence="6 7">Large ribosomal subunit protein uL18</fullName>
    </recommendedName>
</protein>
<organism evidence="8 9">
    <name type="scientific">candidate division WWE3 bacterium RIFCSPLOWO2_01_FULL_53_14</name>
    <dbReference type="NCBI Taxonomy" id="1802628"/>
    <lineage>
        <taxon>Bacteria</taxon>
        <taxon>Katanobacteria</taxon>
    </lineage>
</organism>
<reference evidence="8 9" key="1">
    <citation type="journal article" date="2016" name="Nat. Commun.">
        <title>Thousands of microbial genomes shed light on interconnected biogeochemical processes in an aquifer system.</title>
        <authorList>
            <person name="Anantharaman K."/>
            <person name="Brown C.T."/>
            <person name="Hug L.A."/>
            <person name="Sharon I."/>
            <person name="Castelle C.J."/>
            <person name="Probst A.J."/>
            <person name="Thomas B.C."/>
            <person name="Singh A."/>
            <person name="Wilkins M.J."/>
            <person name="Karaoz U."/>
            <person name="Brodie E.L."/>
            <person name="Williams K.H."/>
            <person name="Hubbard S.S."/>
            <person name="Banfield J.F."/>
        </authorList>
    </citation>
    <scope>NUCLEOTIDE SEQUENCE [LARGE SCALE GENOMIC DNA]</scope>
</reference>
<dbReference type="GO" id="GO:0006412">
    <property type="term" value="P:translation"/>
    <property type="evidence" value="ECO:0007669"/>
    <property type="project" value="UniProtKB-UniRule"/>
</dbReference>
<sequence>MDGLKKELNYQRERRIKRVRSRIFGTAKRPRLSVFRSGKHTYAQLINDDKSATLVSVSDLGIKAGTKGERAAAVGKELAEKAKTAKIKAVVFDRRAYAYHGRVQMVAEAAREGGLIF</sequence>
<keyword evidence="2 7" id="KW-0699">rRNA-binding</keyword>
<evidence type="ECO:0000256" key="6">
    <source>
        <dbReference type="ARBA" id="ARBA00035197"/>
    </source>
</evidence>
<evidence type="ECO:0000313" key="8">
    <source>
        <dbReference type="EMBL" id="OGC59614.1"/>
    </source>
</evidence>
<comment type="caution">
    <text evidence="8">The sequence shown here is derived from an EMBL/GenBank/DDBJ whole genome shotgun (WGS) entry which is preliminary data.</text>
</comment>
<dbReference type="PANTHER" id="PTHR12899">
    <property type="entry name" value="39S RIBOSOMAL PROTEIN L18, MITOCHONDRIAL"/>
    <property type="match status" value="1"/>
</dbReference>
<proteinExistence type="inferred from homology"/>
<evidence type="ECO:0000256" key="3">
    <source>
        <dbReference type="ARBA" id="ARBA00022884"/>
    </source>
</evidence>
<dbReference type="PANTHER" id="PTHR12899:SF3">
    <property type="entry name" value="LARGE RIBOSOMAL SUBUNIT PROTEIN UL18M"/>
    <property type="match status" value="1"/>
</dbReference>
<keyword evidence="3 7" id="KW-0694">RNA-binding</keyword>
<evidence type="ECO:0000313" key="9">
    <source>
        <dbReference type="Proteomes" id="UP000176967"/>
    </source>
</evidence>
<keyword evidence="5 7" id="KW-0687">Ribonucleoprotein</keyword>
<evidence type="ECO:0000256" key="2">
    <source>
        <dbReference type="ARBA" id="ARBA00022730"/>
    </source>
</evidence>
<name>A0A1F4VQZ1_UNCKA</name>
<dbReference type="GO" id="GO:0008097">
    <property type="term" value="F:5S rRNA binding"/>
    <property type="evidence" value="ECO:0007669"/>
    <property type="project" value="TreeGrafter"/>
</dbReference>
<dbReference type="HAMAP" id="MF_01337_B">
    <property type="entry name" value="Ribosomal_uL18_B"/>
    <property type="match status" value="1"/>
</dbReference>
<dbReference type="CDD" id="cd00432">
    <property type="entry name" value="Ribosomal_L18_L5e"/>
    <property type="match status" value="1"/>
</dbReference>
<evidence type="ECO:0000256" key="7">
    <source>
        <dbReference type="HAMAP-Rule" id="MF_01337"/>
    </source>
</evidence>
<dbReference type="Gene3D" id="3.30.420.100">
    <property type="match status" value="1"/>
</dbReference>
<dbReference type="NCBIfam" id="TIGR00060">
    <property type="entry name" value="L18_bact"/>
    <property type="match status" value="1"/>
</dbReference>
<dbReference type="FunFam" id="3.30.420.100:FF:000001">
    <property type="entry name" value="50S ribosomal protein L18"/>
    <property type="match status" value="1"/>
</dbReference>
<accession>A0A1F4VQZ1</accession>
<dbReference type="GO" id="GO:0022625">
    <property type="term" value="C:cytosolic large ribosomal subunit"/>
    <property type="evidence" value="ECO:0007669"/>
    <property type="project" value="TreeGrafter"/>
</dbReference>
<dbReference type="Pfam" id="PF00861">
    <property type="entry name" value="Ribosomal_L18p"/>
    <property type="match status" value="1"/>
</dbReference>
<keyword evidence="4 7" id="KW-0689">Ribosomal protein</keyword>
<evidence type="ECO:0000256" key="4">
    <source>
        <dbReference type="ARBA" id="ARBA00022980"/>
    </source>
</evidence>
<comment type="subunit">
    <text evidence="7">Part of the 50S ribosomal subunit; part of the 5S rRNA/L5/L18/L25 subcomplex. Contacts the 5S and 23S rRNAs.</text>
</comment>
<dbReference type="AlphaFoldDB" id="A0A1F4VQZ1"/>
<dbReference type="GO" id="GO:0003735">
    <property type="term" value="F:structural constituent of ribosome"/>
    <property type="evidence" value="ECO:0007669"/>
    <property type="project" value="InterPro"/>
</dbReference>
<dbReference type="InterPro" id="IPR004389">
    <property type="entry name" value="Ribosomal_uL18_bac-type"/>
</dbReference>
<comment type="function">
    <text evidence="7">This is one of the proteins that bind and probably mediate the attachment of the 5S RNA into the large ribosomal subunit, where it forms part of the central protuberance.</text>
</comment>
<comment type="similarity">
    <text evidence="1 7">Belongs to the universal ribosomal protein uL18 family.</text>
</comment>
<dbReference type="InterPro" id="IPR005484">
    <property type="entry name" value="Ribosomal_uL18_bac/plant/anim"/>
</dbReference>
<gene>
    <name evidence="7" type="primary">rplR</name>
    <name evidence="8" type="ORF">A2890_00260</name>
</gene>
<dbReference type="STRING" id="1802628.A2890_00260"/>